<dbReference type="EMBL" id="BJZR01000147">
    <property type="protein sequence ID" value="GEO93641.1"/>
    <property type="molecule type" value="Genomic_DNA"/>
</dbReference>
<keyword evidence="3" id="KW-1185">Reference proteome</keyword>
<proteinExistence type="predicted"/>
<comment type="caution">
    <text evidence="2">The sequence shown here is derived from an EMBL/GenBank/DDBJ whole genome shotgun (WGS) entry which is preliminary data.</text>
</comment>
<reference evidence="2 3" key="1">
    <citation type="submission" date="2019-07" db="EMBL/GenBank/DDBJ databases">
        <title>Whole genome shotgun sequence of Kocuria flava NBRC 107626.</title>
        <authorList>
            <person name="Hosoyama A."/>
            <person name="Uohara A."/>
            <person name="Ohji S."/>
            <person name="Ichikawa N."/>
        </authorList>
    </citation>
    <scope>NUCLEOTIDE SEQUENCE [LARGE SCALE GENOMIC DNA]</scope>
    <source>
        <strain evidence="2 3">NBRC 107626</strain>
    </source>
</reference>
<evidence type="ECO:0008006" key="4">
    <source>
        <dbReference type="Google" id="ProtNLM"/>
    </source>
</evidence>
<organism evidence="2 3">
    <name type="scientific">Kocuria flava</name>
    <dbReference type="NCBI Taxonomy" id="446860"/>
    <lineage>
        <taxon>Bacteria</taxon>
        <taxon>Bacillati</taxon>
        <taxon>Actinomycetota</taxon>
        <taxon>Actinomycetes</taxon>
        <taxon>Micrococcales</taxon>
        <taxon>Micrococcaceae</taxon>
        <taxon>Kocuria</taxon>
    </lineage>
</organism>
<dbReference type="Proteomes" id="UP000321155">
    <property type="component" value="Unassembled WGS sequence"/>
</dbReference>
<protein>
    <recommendedName>
        <fullName evidence="4">Biopolymer transporter Tol</fullName>
    </recommendedName>
</protein>
<evidence type="ECO:0000256" key="1">
    <source>
        <dbReference type="SAM" id="MobiDB-lite"/>
    </source>
</evidence>
<evidence type="ECO:0000313" key="3">
    <source>
        <dbReference type="Proteomes" id="UP000321155"/>
    </source>
</evidence>
<sequence>MPVRRRAWQTAGMTPRDVQPTEDGRWLVVDGRRWRREDPHLPEEAAARLRSHLGRARAAVRTARREGPEERVRAARDRVGLAKTGLGERGTPWWEQTPAEREARWRRALARLDELAPPADRGA</sequence>
<feature type="region of interest" description="Disordered" evidence="1">
    <location>
        <begin position="1"/>
        <end position="22"/>
    </location>
</feature>
<gene>
    <name evidence="2" type="ORF">KFL01_29470</name>
</gene>
<name>A0ABQ0X7P1_9MICC</name>
<accession>A0ABQ0X7P1</accession>
<evidence type="ECO:0000313" key="2">
    <source>
        <dbReference type="EMBL" id="GEO93641.1"/>
    </source>
</evidence>